<dbReference type="InterPro" id="IPR012690">
    <property type="entry name" value="HpcG"/>
</dbReference>
<dbReference type="FunFam" id="3.90.850.10:FF:000001">
    <property type="entry name" value="2-oxo-hepta-3-ene-1,7-dioic acid hydratase"/>
    <property type="match status" value="1"/>
</dbReference>
<name>A0A132EW04_9BURK</name>
<gene>
    <name evidence="1" type="ORF">WT57_02700</name>
</gene>
<comment type="caution">
    <text evidence="1">The sequence shown here is derived from an EMBL/GenBank/DDBJ whole genome shotgun (WGS) entry which is preliminary data.</text>
</comment>
<dbReference type="InterPro" id="IPR036663">
    <property type="entry name" value="Fumarylacetoacetase_C_sf"/>
</dbReference>
<reference evidence="1 2" key="1">
    <citation type="submission" date="2015-11" db="EMBL/GenBank/DDBJ databases">
        <title>Expanding the genomic diversity of Burkholderia species for the development of highly accurate diagnostics.</title>
        <authorList>
            <person name="Sahl J."/>
            <person name="Keim P."/>
            <person name="Wagner D."/>
        </authorList>
    </citation>
    <scope>NUCLEOTIDE SEQUENCE [LARGE SCALE GENOMIC DNA]</scope>
    <source>
        <strain evidence="1 2">MSMB574WGS</strain>
    </source>
</reference>
<dbReference type="GO" id="GO:0008684">
    <property type="term" value="F:2-oxopent-4-enoate hydratase activity"/>
    <property type="evidence" value="ECO:0007669"/>
    <property type="project" value="TreeGrafter"/>
</dbReference>
<dbReference type="NCBIfam" id="TIGR02312">
    <property type="entry name" value="HpaH"/>
    <property type="match status" value="1"/>
</dbReference>
<dbReference type="RefSeq" id="WP_060254121.1">
    <property type="nucleotide sequence ID" value="NZ_JANLBU010000001.1"/>
</dbReference>
<protein>
    <submittedName>
        <fullName evidence="1">2-oxo-hepta-3-ene-1,7-dioate hydratase</fullName>
    </submittedName>
</protein>
<dbReference type="GO" id="GO:0005737">
    <property type="term" value="C:cytoplasm"/>
    <property type="evidence" value="ECO:0007669"/>
    <property type="project" value="TreeGrafter"/>
</dbReference>
<dbReference type="Gene3D" id="3.90.850.10">
    <property type="entry name" value="Fumarylacetoacetase-like, C-terminal domain"/>
    <property type="match status" value="1"/>
</dbReference>
<dbReference type="EMBL" id="LPJX01000055">
    <property type="protein sequence ID" value="KWF61016.1"/>
    <property type="molecule type" value="Genomic_DNA"/>
</dbReference>
<dbReference type="PANTHER" id="PTHR30143">
    <property type="entry name" value="ACID HYDRATASE"/>
    <property type="match status" value="1"/>
</dbReference>
<dbReference type="PANTHER" id="PTHR30143:SF0">
    <property type="entry name" value="2-KETO-4-PENTENOATE HYDRATASE"/>
    <property type="match status" value="1"/>
</dbReference>
<accession>A0A132EW04</accession>
<dbReference type="SUPFAM" id="SSF56529">
    <property type="entry name" value="FAH"/>
    <property type="match status" value="1"/>
</dbReference>
<dbReference type="Proteomes" id="UP000061512">
    <property type="component" value="Unassembled WGS sequence"/>
</dbReference>
<dbReference type="AlphaFoldDB" id="A0A132EW04"/>
<dbReference type="GO" id="GO:0018817">
    <property type="term" value="F:2-oxo-hept-3-ene-1,7-dioate hydratase activity"/>
    <property type="evidence" value="ECO:0007669"/>
    <property type="project" value="InterPro"/>
</dbReference>
<organism evidence="1 2">
    <name type="scientific">Burkholderia pseudomultivorans</name>
    <dbReference type="NCBI Taxonomy" id="1207504"/>
    <lineage>
        <taxon>Bacteria</taxon>
        <taxon>Pseudomonadati</taxon>
        <taxon>Pseudomonadota</taxon>
        <taxon>Betaproteobacteria</taxon>
        <taxon>Burkholderiales</taxon>
        <taxon>Burkholderiaceae</taxon>
        <taxon>Burkholderia</taxon>
        <taxon>Burkholderia cepacia complex</taxon>
    </lineage>
</organism>
<evidence type="ECO:0000313" key="1">
    <source>
        <dbReference type="EMBL" id="KWF61016.1"/>
    </source>
</evidence>
<proteinExistence type="predicted"/>
<dbReference type="InterPro" id="IPR050772">
    <property type="entry name" value="Hydratase-Decarb/MhpD_sf"/>
</dbReference>
<sequence length="267" mass="28976">MLTPDIITDLARSLEESERSRKPLDIFSHAHPDITIEDAYAIQAEWMRIKCESGRSVIGHKIGLTSKAMQDAVGIDEPDFGVLLDDMLEYDGASIDASRFRAPRIEVELAFILDKPLSGPGCTLFDVLDATRYVVPALEILDARLHRVDPVTKRGRKVMDTIADNAANAALVLGARPFKVDDFDLRWISALLYHNGSISETGVAAGVLGHPALGVAWLANRLARHGQSLAKGEIVLAGSFTRMIDVAAGDVIHADYGPCGSISCRFV</sequence>
<evidence type="ECO:0000313" key="2">
    <source>
        <dbReference type="Proteomes" id="UP000061512"/>
    </source>
</evidence>